<dbReference type="InterPro" id="IPR045006">
    <property type="entry name" value="CHLI-like"/>
</dbReference>
<organism evidence="5 6">
    <name type="scientific">Candidatus Komeilibacteria bacterium CG_4_9_14_0_8_um_filter_36_9</name>
    <dbReference type="NCBI Taxonomy" id="1974473"/>
    <lineage>
        <taxon>Bacteria</taxon>
        <taxon>Candidatus Komeiliibacteriota</taxon>
    </lineage>
</organism>
<evidence type="ECO:0000256" key="1">
    <source>
        <dbReference type="ARBA" id="ARBA00006354"/>
    </source>
</evidence>
<dbReference type="PRINTS" id="PR01657">
    <property type="entry name" value="MCMFAMILY"/>
</dbReference>
<dbReference type="SMART" id="SM00382">
    <property type="entry name" value="AAA"/>
    <property type="match status" value="1"/>
</dbReference>
<sequence>MSITIKSATVLGLECQPVEIEVDLTRQVNKFIIVGLPDQSVSEAKERVRQAIYNSSYKFPRRKVVINLAPADVKKIGSHYDLGMAIGILAIADNFFWHAEYGEACFLGELSLSGEVKAVNGVLSVAIKMRELGIDKLYVPEANACEAALIPQLKVFPVKNINQLVNHLSGVELIKPQPATKIMPQLNQHFDLDLGDIHGHQQVKRALIIAAAGGHNIAMSGPPGSGKTMLAKAFISILPPLTIEESLVVTNIYSIAGLLPRQHPLISQPQFRHPHHTASGVSLIGGGSFPSPGEVTLAHHGVLFLDELPEFPRQVLENLRQPIEDKVVTISRASGSYEFPADFILLAAMNPCPCGFLSDPERHCVCTPGQIVKYRNKISGPLLDRIDLFLSVPRLQYDELKKNQDEKKSNIFAQQIQATRKLQYQRQDNIINAQLTNKQIKKFCQLTRDSEDILKQAVATMSLSPRAYFKILKIARTIADLNKAVDLKSEHIAEALQYRQRIE</sequence>
<proteinExistence type="inferred from homology"/>
<dbReference type="EMBL" id="PFSY01000014">
    <property type="protein sequence ID" value="PJC02287.1"/>
    <property type="molecule type" value="Genomic_DNA"/>
</dbReference>
<dbReference type="Pfam" id="PF13541">
    <property type="entry name" value="ChlI"/>
    <property type="match status" value="1"/>
</dbReference>
<dbReference type="InterPro" id="IPR020568">
    <property type="entry name" value="Ribosomal_Su5_D2-typ_SF"/>
</dbReference>
<dbReference type="SUPFAM" id="SSF52540">
    <property type="entry name" value="P-loop containing nucleoside triphosphate hydrolases"/>
    <property type="match status" value="1"/>
</dbReference>
<dbReference type="InterPro" id="IPR000523">
    <property type="entry name" value="Mg_chelatse_chII-like_cat_dom"/>
</dbReference>
<evidence type="ECO:0000259" key="4">
    <source>
        <dbReference type="SMART" id="SM00382"/>
    </source>
</evidence>
<evidence type="ECO:0000313" key="6">
    <source>
        <dbReference type="Proteomes" id="UP000230136"/>
    </source>
</evidence>
<dbReference type="InterPro" id="IPR027417">
    <property type="entry name" value="P-loop_NTPase"/>
</dbReference>
<dbReference type="GO" id="GO:0005524">
    <property type="term" value="F:ATP binding"/>
    <property type="evidence" value="ECO:0007669"/>
    <property type="project" value="UniProtKB-KW"/>
</dbReference>
<dbReference type="PANTHER" id="PTHR32039">
    <property type="entry name" value="MAGNESIUM-CHELATASE SUBUNIT CHLI"/>
    <property type="match status" value="1"/>
</dbReference>
<accession>A0A2M8DSC4</accession>
<protein>
    <submittedName>
        <fullName evidence="5">Magnesium chelatase</fullName>
    </submittedName>
</protein>
<comment type="caution">
    <text evidence="5">The sequence shown here is derived from an EMBL/GenBank/DDBJ whole genome shotgun (WGS) entry which is preliminary data.</text>
</comment>
<dbReference type="InterPro" id="IPR003593">
    <property type="entry name" value="AAA+_ATPase"/>
</dbReference>
<feature type="domain" description="AAA+ ATPase" evidence="4">
    <location>
        <begin position="213"/>
        <end position="375"/>
    </location>
</feature>
<dbReference type="SUPFAM" id="SSF54211">
    <property type="entry name" value="Ribosomal protein S5 domain 2-like"/>
    <property type="match status" value="1"/>
</dbReference>
<dbReference type="Pfam" id="PF01078">
    <property type="entry name" value="Mg_chelatase"/>
    <property type="match status" value="1"/>
</dbReference>
<dbReference type="NCBIfam" id="TIGR00368">
    <property type="entry name" value="YifB family Mg chelatase-like AAA ATPase"/>
    <property type="match status" value="1"/>
</dbReference>
<gene>
    <name evidence="5" type="ORF">CO073_00260</name>
</gene>
<dbReference type="InterPro" id="IPR025158">
    <property type="entry name" value="Mg_chelat-rel_C"/>
</dbReference>
<dbReference type="InterPro" id="IPR004482">
    <property type="entry name" value="Mg_chelat-rel"/>
</dbReference>
<dbReference type="Gene3D" id="3.30.230.10">
    <property type="match status" value="1"/>
</dbReference>
<dbReference type="GO" id="GO:0003677">
    <property type="term" value="F:DNA binding"/>
    <property type="evidence" value="ECO:0007669"/>
    <property type="project" value="InterPro"/>
</dbReference>
<dbReference type="Pfam" id="PF13335">
    <property type="entry name" value="Mg_chelatase_C"/>
    <property type="match status" value="1"/>
</dbReference>
<reference evidence="6" key="1">
    <citation type="submission" date="2017-09" db="EMBL/GenBank/DDBJ databases">
        <title>Depth-based differentiation of microbial function through sediment-hosted aquifers and enrichment of novel symbionts in the deep terrestrial subsurface.</title>
        <authorList>
            <person name="Probst A.J."/>
            <person name="Ladd B."/>
            <person name="Jarett J.K."/>
            <person name="Geller-Mcgrath D.E."/>
            <person name="Sieber C.M.K."/>
            <person name="Emerson J.B."/>
            <person name="Anantharaman K."/>
            <person name="Thomas B.C."/>
            <person name="Malmstrom R."/>
            <person name="Stieglmeier M."/>
            <person name="Klingl A."/>
            <person name="Woyke T."/>
            <person name="Ryan C.M."/>
            <person name="Banfield J.F."/>
        </authorList>
    </citation>
    <scope>NUCLEOTIDE SEQUENCE [LARGE SCALE GENOMIC DNA]</scope>
</reference>
<name>A0A2M8DSC4_9BACT</name>
<dbReference type="PANTHER" id="PTHR32039:SF7">
    <property type="entry name" value="COMPETENCE PROTEIN COMM"/>
    <property type="match status" value="1"/>
</dbReference>
<dbReference type="InterPro" id="IPR014721">
    <property type="entry name" value="Ribsml_uS5_D2-typ_fold_subgr"/>
</dbReference>
<evidence type="ECO:0000256" key="3">
    <source>
        <dbReference type="ARBA" id="ARBA00022840"/>
    </source>
</evidence>
<evidence type="ECO:0000313" key="5">
    <source>
        <dbReference type="EMBL" id="PJC02287.1"/>
    </source>
</evidence>
<dbReference type="Proteomes" id="UP000230136">
    <property type="component" value="Unassembled WGS sequence"/>
</dbReference>
<keyword evidence="2" id="KW-0547">Nucleotide-binding</keyword>
<dbReference type="Gene3D" id="3.40.50.300">
    <property type="entry name" value="P-loop containing nucleotide triphosphate hydrolases"/>
    <property type="match status" value="1"/>
</dbReference>
<dbReference type="AlphaFoldDB" id="A0A2M8DSC4"/>
<keyword evidence="3" id="KW-0067">ATP-binding</keyword>
<dbReference type="InterPro" id="IPR001208">
    <property type="entry name" value="MCM_dom"/>
</dbReference>
<comment type="similarity">
    <text evidence="1">Belongs to the Mg-chelatase subunits D/I family. ComM subfamily.</text>
</comment>
<evidence type="ECO:0000256" key="2">
    <source>
        <dbReference type="ARBA" id="ARBA00022741"/>
    </source>
</evidence>